<accession>A0A060SXR2</accession>
<evidence type="ECO:0000256" key="1">
    <source>
        <dbReference type="SAM" id="MobiDB-lite"/>
    </source>
</evidence>
<keyword evidence="2" id="KW-0812">Transmembrane</keyword>
<feature type="compositionally biased region" description="Basic and acidic residues" evidence="1">
    <location>
        <begin position="127"/>
        <end position="137"/>
    </location>
</feature>
<dbReference type="OrthoDB" id="2758729at2759"/>
<feature type="region of interest" description="Disordered" evidence="1">
    <location>
        <begin position="246"/>
        <end position="275"/>
    </location>
</feature>
<dbReference type="EMBL" id="CCBP010000447">
    <property type="protein sequence ID" value="CDO77288.1"/>
    <property type="molecule type" value="Genomic_DNA"/>
</dbReference>
<name>A0A060SXR2_PYCCI</name>
<feature type="region of interest" description="Disordered" evidence="1">
    <location>
        <begin position="201"/>
        <end position="231"/>
    </location>
</feature>
<feature type="compositionally biased region" description="Polar residues" evidence="1">
    <location>
        <begin position="206"/>
        <end position="215"/>
    </location>
</feature>
<evidence type="ECO:0000313" key="3">
    <source>
        <dbReference type="EMBL" id="CDO77288.1"/>
    </source>
</evidence>
<dbReference type="Proteomes" id="UP000029665">
    <property type="component" value="Unassembled WGS sequence"/>
</dbReference>
<keyword evidence="2" id="KW-0472">Membrane</keyword>
<sequence>MSNTHQTLDTIVGIVGLISVPPVIAALIYSQLPCTRLRELEEIFSETEGLLQKNTEAGLLGSHDIVSGFHNRLEQLRGKIEDVRVESHCATTYAQNLKKMLAGLSRRIYSICSEVKKLRAKISTTSARERERLRRAAADTSAEETISLSPSSSPAPPATDAPSANAASGLHACTSSESHAIEGEAADPAACFASASVLSPPHPSSIDGTVQTAPATSEPILPPTTERTSSAAENIAFSEERSSLVVYPEERRGARGNLSSTGSHDSNPRSRRYGGSRARVRMLSHYLRGQLGRKHASSSSTRGWLLIPSQTLATIALATDCDDPEWEDIAVRKVLPV</sequence>
<dbReference type="OMA" id="FFNVWDI"/>
<dbReference type="HOGENOM" id="CLU_824224_0_0_1"/>
<feature type="transmembrane region" description="Helical" evidence="2">
    <location>
        <begin position="7"/>
        <end position="29"/>
    </location>
</feature>
<reference evidence="3" key="1">
    <citation type="submission" date="2014-01" db="EMBL/GenBank/DDBJ databases">
        <title>The genome of the white-rot fungus Pycnoporus cinnabarinus: a basidiomycete model with a versatile arsenal for lignocellulosic biomass breakdown.</title>
        <authorList>
            <person name="Levasseur A."/>
            <person name="Lomascolo A."/>
            <person name="Ruiz-Duenas F.J."/>
            <person name="Uzan E."/>
            <person name="Piumi F."/>
            <person name="Kues U."/>
            <person name="Ram A.F.J."/>
            <person name="Murat C."/>
            <person name="Haon M."/>
            <person name="Benoit I."/>
            <person name="Arfi Y."/>
            <person name="Chevret D."/>
            <person name="Drula E."/>
            <person name="Kwon M.J."/>
            <person name="Gouret P."/>
            <person name="Lesage-Meessen L."/>
            <person name="Lombard V."/>
            <person name="Mariette J."/>
            <person name="Noirot C."/>
            <person name="Park J."/>
            <person name="Patyshakuliyeva A."/>
            <person name="Wieneger R.A.B."/>
            <person name="Wosten H.A.B."/>
            <person name="Martin F."/>
            <person name="Coutinho P.M."/>
            <person name="de Vries R."/>
            <person name="Martinez A.T."/>
            <person name="Klopp C."/>
            <person name="Pontarotti P."/>
            <person name="Henrissat B."/>
            <person name="Record E."/>
        </authorList>
    </citation>
    <scope>NUCLEOTIDE SEQUENCE [LARGE SCALE GENOMIC DNA]</scope>
    <source>
        <strain evidence="3">BRFM137</strain>
    </source>
</reference>
<protein>
    <submittedName>
        <fullName evidence="3">Uncharacterized protein</fullName>
    </submittedName>
</protein>
<feature type="region of interest" description="Disordered" evidence="1">
    <location>
        <begin position="126"/>
        <end position="170"/>
    </location>
</feature>
<evidence type="ECO:0000256" key="2">
    <source>
        <dbReference type="SAM" id="Phobius"/>
    </source>
</evidence>
<keyword evidence="4" id="KW-1185">Reference proteome</keyword>
<proteinExistence type="predicted"/>
<organism evidence="3 4">
    <name type="scientific">Pycnoporus cinnabarinus</name>
    <name type="common">Cinnabar-red polypore</name>
    <name type="synonym">Trametes cinnabarina</name>
    <dbReference type="NCBI Taxonomy" id="5643"/>
    <lineage>
        <taxon>Eukaryota</taxon>
        <taxon>Fungi</taxon>
        <taxon>Dikarya</taxon>
        <taxon>Basidiomycota</taxon>
        <taxon>Agaricomycotina</taxon>
        <taxon>Agaricomycetes</taxon>
        <taxon>Polyporales</taxon>
        <taxon>Polyporaceae</taxon>
        <taxon>Trametes</taxon>
    </lineage>
</organism>
<evidence type="ECO:0000313" key="4">
    <source>
        <dbReference type="Proteomes" id="UP000029665"/>
    </source>
</evidence>
<comment type="caution">
    <text evidence="3">The sequence shown here is derived from an EMBL/GenBank/DDBJ whole genome shotgun (WGS) entry which is preliminary data.</text>
</comment>
<dbReference type="AlphaFoldDB" id="A0A060SXR2"/>
<keyword evidence="2" id="KW-1133">Transmembrane helix</keyword>
<gene>
    <name evidence="3" type="ORF">BN946_scf184753.g38</name>
</gene>